<dbReference type="PROSITE" id="PS51666">
    <property type="entry name" value="QLQ"/>
    <property type="match status" value="1"/>
</dbReference>
<dbReference type="Pfam" id="PF08880">
    <property type="entry name" value="QLQ"/>
    <property type="match status" value="1"/>
</dbReference>
<feature type="compositionally biased region" description="Basic residues" evidence="6">
    <location>
        <begin position="112"/>
        <end position="121"/>
    </location>
</feature>
<gene>
    <name evidence="9" type="ORF">COCNU_05G008760</name>
</gene>
<keyword evidence="5" id="KW-0804">Transcription</keyword>
<dbReference type="InterPro" id="IPR031137">
    <property type="entry name" value="GRF"/>
</dbReference>
<dbReference type="EMBL" id="CM017876">
    <property type="protein sequence ID" value="KAG1342647.1"/>
    <property type="molecule type" value="Genomic_DNA"/>
</dbReference>
<keyword evidence="5" id="KW-0010">Activator</keyword>
<dbReference type="PANTHER" id="PTHR31602">
    <property type="entry name" value="GROWTH-REGULATING FACTOR 5"/>
    <property type="match status" value="1"/>
</dbReference>
<evidence type="ECO:0000259" key="7">
    <source>
        <dbReference type="PROSITE" id="PS51666"/>
    </source>
</evidence>
<dbReference type="PROSITE" id="PS51667">
    <property type="entry name" value="WRC"/>
    <property type="match status" value="1"/>
</dbReference>
<dbReference type="GO" id="GO:0005524">
    <property type="term" value="F:ATP binding"/>
    <property type="evidence" value="ECO:0007669"/>
    <property type="project" value="UniProtKB-UniRule"/>
</dbReference>
<dbReference type="InterPro" id="IPR014977">
    <property type="entry name" value="WRC_dom"/>
</dbReference>
<organism evidence="9 10">
    <name type="scientific">Cocos nucifera</name>
    <name type="common">Coconut palm</name>
    <dbReference type="NCBI Taxonomy" id="13894"/>
    <lineage>
        <taxon>Eukaryota</taxon>
        <taxon>Viridiplantae</taxon>
        <taxon>Streptophyta</taxon>
        <taxon>Embryophyta</taxon>
        <taxon>Tracheophyta</taxon>
        <taxon>Spermatophyta</taxon>
        <taxon>Magnoliopsida</taxon>
        <taxon>Liliopsida</taxon>
        <taxon>Arecaceae</taxon>
        <taxon>Arecoideae</taxon>
        <taxon>Cocoseae</taxon>
        <taxon>Attaleinae</taxon>
        <taxon>Cocos</taxon>
    </lineage>
</organism>
<evidence type="ECO:0000259" key="8">
    <source>
        <dbReference type="PROSITE" id="PS51667"/>
    </source>
</evidence>
<feature type="compositionally biased region" description="Low complexity" evidence="6">
    <location>
        <begin position="128"/>
        <end position="137"/>
    </location>
</feature>
<dbReference type="GO" id="GO:0006351">
    <property type="term" value="P:DNA-templated transcription"/>
    <property type="evidence" value="ECO:0007669"/>
    <property type="project" value="UniProtKB-UniRule"/>
</dbReference>
<dbReference type="PANTHER" id="PTHR31602:SF46">
    <property type="entry name" value="GROWTH-REGULATING FACTOR 6"/>
    <property type="match status" value="1"/>
</dbReference>
<sequence length="317" mass="35729">MMMMIGGSGSRSRYPFTESQWQELEQQALIFKYLATGIPIPNDLILPIRRSLLLDSPSLGFPHPPSIGWGFLQMGYGRKVEDPEPGRCRRTDGKKWRCSKEAYPDSKYCERHMHRGKRSSRKHVDLPLASNPTSSQLSSPYSPLLSLSLPEAHHVLFPCSSSSAPPSIGFSTQNNIPYSHLDTACLSADNSNQEFYGLKKDVNEYNFFSEASGAEREGKFRPLGLTSMDESQQSSDRNMIANSNFAVALASEEVKVVELEDSLNPKPFHCFFDEWPERGKGSCISLEEDRWLNYDDELTFLSDPSFMGTLSNCRPYV</sequence>
<evidence type="ECO:0000256" key="5">
    <source>
        <dbReference type="RuleBase" id="RU367127"/>
    </source>
</evidence>
<comment type="subcellular location">
    <subcellularLocation>
        <location evidence="1 5">Nucleus</location>
    </subcellularLocation>
</comment>
<evidence type="ECO:0000256" key="4">
    <source>
        <dbReference type="PROSITE-ProRule" id="PRU01002"/>
    </source>
</evidence>
<keyword evidence="3 5" id="KW-0539">Nucleus</keyword>
<dbReference type="Pfam" id="PF08879">
    <property type="entry name" value="WRC"/>
    <property type="match status" value="1"/>
</dbReference>
<protein>
    <recommendedName>
        <fullName evidence="5">Growth-regulating factor</fullName>
    </recommendedName>
</protein>
<evidence type="ECO:0000256" key="6">
    <source>
        <dbReference type="SAM" id="MobiDB-lite"/>
    </source>
</evidence>
<dbReference type="GO" id="GO:0006355">
    <property type="term" value="P:regulation of DNA-templated transcription"/>
    <property type="evidence" value="ECO:0007669"/>
    <property type="project" value="InterPro"/>
</dbReference>
<comment type="domain">
    <text evidence="5">The QLQ domain and WRC domain may be involved in protein-protein interaction and DNA-binding, respectively.</text>
</comment>
<feature type="domain" description="QLQ" evidence="7">
    <location>
        <begin position="15"/>
        <end position="50"/>
    </location>
</feature>
<comment type="caution">
    <text evidence="4">Lacks conserved residue(s) required for the propagation of feature annotation.</text>
</comment>
<dbReference type="OrthoDB" id="1927209at2759"/>
<proteinExistence type="inferred from homology"/>
<dbReference type="InterPro" id="IPR014978">
    <property type="entry name" value="Gln-Leu-Gln_QLQ"/>
</dbReference>
<feature type="region of interest" description="Disordered" evidence="6">
    <location>
        <begin position="110"/>
        <end position="137"/>
    </location>
</feature>
<evidence type="ECO:0000313" key="9">
    <source>
        <dbReference type="EMBL" id="KAG1342647.1"/>
    </source>
</evidence>
<keyword evidence="5" id="KW-0805">Transcription regulation</keyword>
<comment type="function">
    <text evidence="5">Transcription activator.</text>
</comment>
<evidence type="ECO:0000256" key="2">
    <source>
        <dbReference type="ARBA" id="ARBA00008122"/>
    </source>
</evidence>
<dbReference type="GO" id="GO:0032502">
    <property type="term" value="P:developmental process"/>
    <property type="evidence" value="ECO:0007669"/>
    <property type="project" value="InterPro"/>
</dbReference>
<evidence type="ECO:0000313" key="10">
    <source>
        <dbReference type="Proteomes" id="UP000797356"/>
    </source>
</evidence>
<dbReference type="Proteomes" id="UP000797356">
    <property type="component" value="Chromosome 5"/>
</dbReference>
<evidence type="ECO:0000256" key="1">
    <source>
        <dbReference type="ARBA" id="ARBA00004123"/>
    </source>
</evidence>
<dbReference type="AlphaFoldDB" id="A0A8K0I8X2"/>
<dbReference type="SMART" id="SM00951">
    <property type="entry name" value="QLQ"/>
    <property type="match status" value="1"/>
</dbReference>
<comment type="caution">
    <text evidence="9">The sequence shown here is derived from an EMBL/GenBank/DDBJ whole genome shotgun (WGS) entry which is preliminary data.</text>
</comment>
<comment type="similarity">
    <text evidence="2 5">Belongs to the GRF family.</text>
</comment>
<reference evidence="9" key="2">
    <citation type="submission" date="2019-07" db="EMBL/GenBank/DDBJ databases">
        <authorList>
            <person name="Yang Y."/>
            <person name="Bocs S."/>
            <person name="Baudouin L."/>
        </authorList>
    </citation>
    <scope>NUCLEOTIDE SEQUENCE</scope>
    <source>
        <tissue evidence="9">Spear leaf of Hainan Tall coconut</tissue>
    </source>
</reference>
<accession>A0A8K0I8X2</accession>
<name>A0A8K0I8X2_COCNU</name>
<reference evidence="9" key="1">
    <citation type="journal article" date="2017" name="Gigascience">
        <title>The genome draft of coconut (Cocos nucifera).</title>
        <authorList>
            <person name="Xiao Y."/>
            <person name="Xu P."/>
            <person name="Fan H."/>
            <person name="Baudouin L."/>
            <person name="Xia W."/>
            <person name="Bocs S."/>
            <person name="Xu J."/>
            <person name="Li Q."/>
            <person name="Guo A."/>
            <person name="Zhou L."/>
            <person name="Li J."/>
            <person name="Wu Y."/>
            <person name="Ma Z."/>
            <person name="Armero A."/>
            <person name="Issali A.E."/>
            <person name="Liu N."/>
            <person name="Peng M."/>
            <person name="Yang Y."/>
        </authorList>
    </citation>
    <scope>NUCLEOTIDE SEQUENCE</scope>
    <source>
        <tissue evidence="9">Spear leaf of Hainan Tall coconut</tissue>
    </source>
</reference>
<dbReference type="GO" id="GO:0005634">
    <property type="term" value="C:nucleus"/>
    <property type="evidence" value="ECO:0007669"/>
    <property type="project" value="UniProtKB-SubCell"/>
</dbReference>
<evidence type="ECO:0000256" key="3">
    <source>
        <dbReference type="ARBA" id="ARBA00023242"/>
    </source>
</evidence>
<feature type="domain" description="WRC" evidence="8">
    <location>
        <begin position="82"/>
        <end position="126"/>
    </location>
</feature>
<keyword evidence="10" id="KW-1185">Reference proteome</keyword>